<proteinExistence type="predicted"/>
<gene>
    <name evidence="1" type="ORF">BDY19DRAFT_190354</name>
</gene>
<accession>A0ACB8U241</accession>
<protein>
    <submittedName>
        <fullName evidence="1">Uncharacterized protein</fullName>
    </submittedName>
</protein>
<dbReference type="EMBL" id="MU274914">
    <property type="protein sequence ID" value="KAI0088294.1"/>
    <property type="molecule type" value="Genomic_DNA"/>
</dbReference>
<sequence>MNSHHRGSRSTRPRRWSHLAIFQAIAVKMLNKPPSVNNRLVQPGIYEIQSGVTSLFLNSTEDAVYNGWCDDALTLKQLPSRRGKWEIAKVGDGYTIKQVFSGMYCALVDGEQFLYQPVVLSKIPTIWAIEYVDESSEKVRIMWSVSEIAWETIRVNNLKDTLLAMGNLSSSNVNENTKDAFVWGLRPVGESTASPGKVTPGIYSLQNKVSQTFVMMDPNETLGCWPKTDFRGGNTKLVCPASADGL</sequence>
<reference evidence="1" key="1">
    <citation type="journal article" date="2021" name="Environ. Microbiol.">
        <title>Gene family expansions and transcriptome signatures uncover fungal adaptations to wood decay.</title>
        <authorList>
            <person name="Hage H."/>
            <person name="Miyauchi S."/>
            <person name="Viragh M."/>
            <person name="Drula E."/>
            <person name="Min B."/>
            <person name="Chaduli D."/>
            <person name="Navarro D."/>
            <person name="Favel A."/>
            <person name="Norest M."/>
            <person name="Lesage-Meessen L."/>
            <person name="Balint B."/>
            <person name="Merenyi Z."/>
            <person name="de Eugenio L."/>
            <person name="Morin E."/>
            <person name="Martinez A.T."/>
            <person name="Baldrian P."/>
            <person name="Stursova M."/>
            <person name="Martinez M.J."/>
            <person name="Novotny C."/>
            <person name="Magnuson J.K."/>
            <person name="Spatafora J.W."/>
            <person name="Maurice S."/>
            <person name="Pangilinan J."/>
            <person name="Andreopoulos W."/>
            <person name="LaButti K."/>
            <person name="Hundley H."/>
            <person name="Na H."/>
            <person name="Kuo A."/>
            <person name="Barry K."/>
            <person name="Lipzen A."/>
            <person name="Henrissat B."/>
            <person name="Riley R."/>
            <person name="Ahrendt S."/>
            <person name="Nagy L.G."/>
            <person name="Grigoriev I.V."/>
            <person name="Martin F."/>
            <person name="Rosso M.N."/>
        </authorList>
    </citation>
    <scope>NUCLEOTIDE SEQUENCE</scope>
    <source>
        <strain evidence="1">CBS 384.51</strain>
    </source>
</reference>
<dbReference type="Proteomes" id="UP001055072">
    <property type="component" value="Unassembled WGS sequence"/>
</dbReference>
<evidence type="ECO:0000313" key="2">
    <source>
        <dbReference type="Proteomes" id="UP001055072"/>
    </source>
</evidence>
<organism evidence="1 2">
    <name type="scientific">Irpex rosettiformis</name>
    <dbReference type="NCBI Taxonomy" id="378272"/>
    <lineage>
        <taxon>Eukaryota</taxon>
        <taxon>Fungi</taxon>
        <taxon>Dikarya</taxon>
        <taxon>Basidiomycota</taxon>
        <taxon>Agaricomycotina</taxon>
        <taxon>Agaricomycetes</taxon>
        <taxon>Polyporales</taxon>
        <taxon>Irpicaceae</taxon>
        <taxon>Irpex</taxon>
    </lineage>
</organism>
<evidence type="ECO:0000313" key="1">
    <source>
        <dbReference type="EMBL" id="KAI0088294.1"/>
    </source>
</evidence>
<name>A0ACB8U241_9APHY</name>
<comment type="caution">
    <text evidence="1">The sequence shown here is derived from an EMBL/GenBank/DDBJ whole genome shotgun (WGS) entry which is preliminary data.</text>
</comment>
<keyword evidence="2" id="KW-1185">Reference proteome</keyword>